<evidence type="ECO:0000313" key="1">
    <source>
        <dbReference type="EMBL" id="OSX57458.1"/>
    </source>
</evidence>
<dbReference type="InterPro" id="IPR046521">
    <property type="entry name" value="DUF6698"/>
</dbReference>
<dbReference type="STRING" id="670580.A0A1X6MM98"/>
<dbReference type="GeneID" id="36332086"/>
<sequence>IRGFNNDATARLLIPVEWSWDDEETRTGIKDGNPRFYIGPHHLPAFLFAHLKSNPDDREEGIFRSSILISVGLPKLSKMLTILNLDAQKVLHFTLSDFDSWSNDLDGFDYRTFYNSIVDWFEAAPGPLSAQRNTELLQWWDE</sequence>
<name>A0A1X6MM98_9APHY</name>
<evidence type="ECO:0000313" key="2">
    <source>
        <dbReference type="Proteomes" id="UP000194127"/>
    </source>
</evidence>
<dbReference type="AlphaFoldDB" id="A0A1X6MM98"/>
<dbReference type="EMBL" id="KZ110608">
    <property type="protein sequence ID" value="OSX57458.1"/>
    <property type="molecule type" value="Genomic_DNA"/>
</dbReference>
<keyword evidence="2" id="KW-1185">Reference proteome</keyword>
<gene>
    <name evidence="1" type="ORF">POSPLADRAFT_1157164</name>
</gene>
<protein>
    <submittedName>
        <fullName evidence="1">Uncharacterized protein</fullName>
    </submittedName>
</protein>
<dbReference type="RefSeq" id="XP_024334252.1">
    <property type="nucleotide sequence ID" value="XM_024487137.1"/>
</dbReference>
<reference evidence="1 2" key="1">
    <citation type="submission" date="2017-04" db="EMBL/GenBank/DDBJ databases">
        <title>Genome Sequence of the Model Brown-Rot Fungus Postia placenta SB12.</title>
        <authorList>
            <consortium name="DOE Joint Genome Institute"/>
            <person name="Gaskell J."/>
            <person name="Kersten P."/>
            <person name="Larrondo L.F."/>
            <person name="Canessa P."/>
            <person name="Martinez D."/>
            <person name="Hibbett D."/>
            <person name="Schmoll M."/>
            <person name="Kubicek C.P."/>
            <person name="Martinez A.T."/>
            <person name="Yadav J."/>
            <person name="Master E."/>
            <person name="Magnuson J.K."/>
            <person name="James T."/>
            <person name="Yaver D."/>
            <person name="Berka R."/>
            <person name="Labutti K."/>
            <person name="Lipzen A."/>
            <person name="Aerts A."/>
            <person name="Barry K."/>
            <person name="Henrissat B."/>
            <person name="Blanchette R."/>
            <person name="Grigoriev I."/>
            <person name="Cullen D."/>
        </authorList>
    </citation>
    <scope>NUCLEOTIDE SEQUENCE [LARGE SCALE GENOMIC DNA]</scope>
    <source>
        <strain evidence="1 2">MAD-698-R-SB12</strain>
    </source>
</reference>
<dbReference type="Pfam" id="PF20414">
    <property type="entry name" value="DUF6698"/>
    <property type="match status" value="2"/>
</dbReference>
<organism evidence="1 2">
    <name type="scientific">Postia placenta MAD-698-R-SB12</name>
    <dbReference type="NCBI Taxonomy" id="670580"/>
    <lineage>
        <taxon>Eukaryota</taxon>
        <taxon>Fungi</taxon>
        <taxon>Dikarya</taxon>
        <taxon>Basidiomycota</taxon>
        <taxon>Agaricomycotina</taxon>
        <taxon>Agaricomycetes</taxon>
        <taxon>Polyporales</taxon>
        <taxon>Adustoporiaceae</taxon>
        <taxon>Rhodonia</taxon>
    </lineage>
</organism>
<dbReference type="OrthoDB" id="3259047at2759"/>
<accession>A0A1X6MM98</accession>
<proteinExistence type="predicted"/>
<feature type="non-terminal residue" evidence="1">
    <location>
        <position position="1"/>
    </location>
</feature>
<dbReference type="Proteomes" id="UP000194127">
    <property type="component" value="Unassembled WGS sequence"/>
</dbReference>